<evidence type="ECO:0000256" key="2">
    <source>
        <dbReference type="ARBA" id="ARBA00006434"/>
    </source>
</evidence>
<dbReference type="PANTHER" id="PTHR42985:SF40">
    <property type="entry name" value="LD47995P-RELATED"/>
    <property type="match status" value="1"/>
</dbReference>
<dbReference type="Proteomes" id="UP001519460">
    <property type="component" value="Unassembled WGS sequence"/>
</dbReference>
<dbReference type="InterPro" id="IPR038377">
    <property type="entry name" value="Na/Glc_symporter_sf"/>
</dbReference>
<keyword evidence="10" id="KW-0739">Sodium transport</keyword>
<dbReference type="AlphaFoldDB" id="A0ABD0J4V5"/>
<evidence type="ECO:0000256" key="1">
    <source>
        <dbReference type="ARBA" id="ARBA00004651"/>
    </source>
</evidence>
<dbReference type="GO" id="GO:0005886">
    <property type="term" value="C:plasma membrane"/>
    <property type="evidence" value="ECO:0007669"/>
    <property type="project" value="UniProtKB-SubCell"/>
</dbReference>
<feature type="transmembrane region" description="Helical" evidence="12">
    <location>
        <begin position="86"/>
        <end position="108"/>
    </location>
</feature>
<keyword evidence="5 12" id="KW-0812">Transmembrane</keyword>
<dbReference type="GO" id="GO:0022857">
    <property type="term" value="F:transmembrane transporter activity"/>
    <property type="evidence" value="ECO:0007669"/>
    <property type="project" value="UniProtKB-ARBA"/>
</dbReference>
<comment type="similarity">
    <text evidence="2 11">Belongs to the sodium:solute symporter (SSF) (TC 2.A.21) family.</text>
</comment>
<comment type="subcellular location">
    <subcellularLocation>
        <location evidence="1">Cell membrane</location>
        <topology evidence="1">Multi-pass membrane protein</topology>
    </subcellularLocation>
</comment>
<evidence type="ECO:0000256" key="9">
    <source>
        <dbReference type="ARBA" id="ARBA00023136"/>
    </source>
</evidence>
<keyword evidence="3" id="KW-0813">Transport</keyword>
<name>A0ABD0J4V5_9CAEN</name>
<dbReference type="GO" id="GO:0006814">
    <property type="term" value="P:sodium ion transport"/>
    <property type="evidence" value="ECO:0007669"/>
    <property type="project" value="UniProtKB-KW"/>
</dbReference>
<dbReference type="EMBL" id="JACVVK020000666">
    <property type="protein sequence ID" value="KAK7457988.1"/>
    <property type="molecule type" value="Genomic_DNA"/>
</dbReference>
<keyword evidence="4" id="KW-1003">Cell membrane</keyword>
<evidence type="ECO:0000313" key="14">
    <source>
        <dbReference type="Proteomes" id="UP001519460"/>
    </source>
</evidence>
<dbReference type="PROSITE" id="PS50283">
    <property type="entry name" value="NA_SOLUT_SYMP_3"/>
    <property type="match status" value="1"/>
</dbReference>
<evidence type="ECO:0000256" key="6">
    <source>
        <dbReference type="ARBA" id="ARBA00022989"/>
    </source>
</evidence>
<keyword evidence="14" id="KW-1185">Reference proteome</keyword>
<evidence type="ECO:0000256" key="10">
    <source>
        <dbReference type="ARBA" id="ARBA00023201"/>
    </source>
</evidence>
<keyword evidence="8" id="KW-0406">Ion transport</keyword>
<dbReference type="InterPro" id="IPR001734">
    <property type="entry name" value="Na/solute_symporter"/>
</dbReference>
<evidence type="ECO:0000256" key="5">
    <source>
        <dbReference type="ARBA" id="ARBA00022692"/>
    </source>
</evidence>
<keyword evidence="6 12" id="KW-1133">Transmembrane helix</keyword>
<evidence type="ECO:0000256" key="3">
    <source>
        <dbReference type="ARBA" id="ARBA00022448"/>
    </source>
</evidence>
<feature type="transmembrane region" description="Helical" evidence="12">
    <location>
        <begin position="16"/>
        <end position="35"/>
    </location>
</feature>
<evidence type="ECO:0000256" key="4">
    <source>
        <dbReference type="ARBA" id="ARBA00022475"/>
    </source>
</evidence>
<proteinExistence type="inferred from homology"/>
<dbReference type="Gene3D" id="1.20.1730.10">
    <property type="entry name" value="Sodium/glucose cotransporter"/>
    <property type="match status" value="1"/>
</dbReference>
<dbReference type="InterPro" id="IPR051163">
    <property type="entry name" value="Sodium:Solute_Symporter_SSF"/>
</dbReference>
<evidence type="ECO:0000313" key="13">
    <source>
        <dbReference type="EMBL" id="KAK7457988.1"/>
    </source>
</evidence>
<accession>A0ABD0J4V5</accession>
<keyword evidence="7" id="KW-0915">Sodium</keyword>
<protein>
    <submittedName>
        <fullName evidence="13">Uncharacterized protein</fullName>
    </submittedName>
</protein>
<evidence type="ECO:0000256" key="12">
    <source>
        <dbReference type="SAM" id="Phobius"/>
    </source>
</evidence>
<feature type="transmembrane region" description="Helical" evidence="12">
    <location>
        <begin position="128"/>
        <end position="150"/>
    </location>
</feature>
<comment type="caution">
    <text evidence="13">The sequence shown here is derived from an EMBL/GenBank/DDBJ whole genome shotgun (WGS) entry which is preliminary data.</text>
</comment>
<feature type="transmembrane region" description="Helical" evidence="12">
    <location>
        <begin position="162"/>
        <end position="184"/>
    </location>
</feature>
<dbReference type="PANTHER" id="PTHR42985">
    <property type="entry name" value="SODIUM-COUPLED MONOCARBOXYLATE TRANSPORTER"/>
    <property type="match status" value="1"/>
</dbReference>
<reference evidence="13 14" key="1">
    <citation type="journal article" date="2023" name="Sci. Data">
        <title>Genome assembly of the Korean intertidal mud-creeper Batillaria attramentaria.</title>
        <authorList>
            <person name="Patra A.K."/>
            <person name="Ho P.T."/>
            <person name="Jun S."/>
            <person name="Lee S.J."/>
            <person name="Kim Y."/>
            <person name="Won Y.J."/>
        </authorList>
    </citation>
    <scope>NUCLEOTIDE SEQUENCE [LARGE SCALE GENOMIC DNA]</scope>
    <source>
        <strain evidence="13">Wonlab-2016</strain>
    </source>
</reference>
<feature type="transmembrane region" description="Helical" evidence="12">
    <location>
        <begin position="47"/>
        <end position="66"/>
    </location>
</feature>
<evidence type="ECO:0000256" key="8">
    <source>
        <dbReference type="ARBA" id="ARBA00023065"/>
    </source>
</evidence>
<sequence length="206" mass="22149">MTEEWSSKATLGAVDYAVLGVTLLVSLSIGCYFALTGGRQRSQAEYLLAGGTLSFWPVCLSLFATYQSAVGHLGVPAETNMYGPMIIYQGLGVAIGNLVTAFTIVPLFHPLRLTSVYQYLEMRFESTVVRLIGVIVGMAWTTIYMGIALLSPALAVQGVTDIPLWMSVVVVAIIGTVYTTIGTLEVGSTFEVMRTARAGDRATFDE</sequence>
<dbReference type="Pfam" id="PF00474">
    <property type="entry name" value="SSF"/>
    <property type="match status" value="1"/>
</dbReference>
<organism evidence="13 14">
    <name type="scientific">Batillaria attramentaria</name>
    <dbReference type="NCBI Taxonomy" id="370345"/>
    <lineage>
        <taxon>Eukaryota</taxon>
        <taxon>Metazoa</taxon>
        <taxon>Spiralia</taxon>
        <taxon>Lophotrochozoa</taxon>
        <taxon>Mollusca</taxon>
        <taxon>Gastropoda</taxon>
        <taxon>Caenogastropoda</taxon>
        <taxon>Sorbeoconcha</taxon>
        <taxon>Cerithioidea</taxon>
        <taxon>Batillariidae</taxon>
        <taxon>Batillaria</taxon>
    </lineage>
</organism>
<evidence type="ECO:0000256" key="7">
    <source>
        <dbReference type="ARBA" id="ARBA00023053"/>
    </source>
</evidence>
<evidence type="ECO:0000256" key="11">
    <source>
        <dbReference type="RuleBase" id="RU362091"/>
    </source>
</evidence>
<gene>
    <name evidence="13" type="ORF">BaRGS_00039133</name>
</gene>
<keyword evidence="9 12" id="KW-0472">Membrane</keyword>